<dbReference type="AlphaFoldDB" id="A0A6L9UDG7"/>
<dbReference type="SUPFAM" id="SSF53187">
    <property type="entry name" value="Zn-dependent exopeptidases"/>
    <property type="match status" value="1"/>
</dbReference>
<keyword evidence="8" id="KW-0862">Zinc</keyword>
<name>A0A6L9UDG7_9HYPH</name>
<keyword evidence="9" id="KW-0170">Cobalt</keyword>
<evidence type="ECO:0000256" key="4">
    <source>
        <dbReference type="ARBA" id="ARBA00022571"/>
    </source>
</evidence>
<evidence type="ECO:0000259" key="10">
    <source>
        <dbReference type="Pfam" id="PF07687"/>
    </source>
</evidence>
<dbReference type="EC" id="3.5.1.16" evidence="11"/>
<dbReference type="InterPro" id="IPR050072">
    <property type="entry name" value="Peptidase_M20A"/>
</dbReference>
<comment type="caution">
    <text evidence="11">The sequence shown here is derived from an EMBL/GenBank/DDBJ whole genome shotgun (WGS) entry which is preliminary data.</text>
</comment>
<sequence>MMQDRNTLSILERLVSFPSVSRDSNLDIAEYVAMFAIECGGRVERFPSQDGVKEALLLAFGPSVEGGVVLSGHMDVVPVDDQVWTSDPFRLRQADQRLYGRGAVDMKGFLAIALATAGAVNLKRLSKPLYLAFSYDEETTCQGVRPVVEHIRRSVPTPAAVIVGEPTEMRLVGAHKGAVDWSVRVRGKAAHSSRPHLGANAIHAAAHIIAEIDAIGRELQAKPSTLGELFDVSYPTVCVGRIEGGTAGNVIASECTFHLEMRPLEAGQDAYVAQRVLRFAETEIIPELKRTAPEASVTLTMLDSIPPLVRQPSSTAECLIGTLAGSDHVEAVSYVTEAGIFQSIGLPTVVFGPGSIEQAHQRDEYITMSQFREGENFFRKLAETLY</sequence>
<dbReference type="InterPro" id="IPR001261">
    <property type="entry name" value="ArgE/DapE_CS"/>
</dbReference>
<dbReference type="Gene3D" id="3.30.70.360">
    <property type="match status" value="1"/>
</dbReference>
<dbReference type="EMBL" id="WUEY01000024">
    <property type="protein sequence ID" value="NEI74015.1"/>
    <property type="molecule type" value="Genomic_DNA"/>
</dbReference>
<dbReference type="NCBIfam" id="TIGR01892">
    <property type="entry name" value="AcOrn-deacetyl"/>
    <property type="match status" value="1"/>
</dbReference>
<dbReference type="NCBIfam" id="NF005710">
    <property type="entry name" value="PRK07522.1"/>
    <property type="match status" value="1"/>
</dbReference>
<evidence type="ECO:0000313" key="11">
    <source>
        <dbReference type="EMBL" id="NEI74015.1"/>
    </source>
</evidence>
<dbReference type="InterPro" id="IPR036264">
    <property type="entry name" value="Bact_exopeptidase_dim_dom"/>
</dbReference>
<dbReference type="Pfam" id="PF01546">
    <property type="entry name" value="Peptidase_M20"/>
    <property type="match status" value="1"/>
</dbReference>
<dbReference type="InterPro" id="IPR002933">
    <property type="entry name" value="Peptidase_M20"/>
</dbReference>
<keyword evidence="3" id="KW-0963">Cytoplasm</keyword>
<evidence type="ECO:0000313" key="12">
    <source>
        <dbReference type="Proteomes" id="UP000483035"/>
    </source>
</evidence>
<evidence type="ECO:0000256" key="1">
    <source>
        <dbReference type="ARBA" id="ARBA00001947"/>
    </source>
</evidence>
<dbReference type="RefSeq" id="WP_163992863.1">
    <property type="nucleotide sequence ID" value="NZ_WUEY01000024.1"/>
</dbReference>
<keyword evidence="6" id="KW-0479">Metal-binding</keyword>
<keyword evidence="7 11" id="KW-0378">Hydrolase</keyword>
<dbReference type="Pfam" id="PF07687">
    <property type="entry name" value="M20_dimer"/>
    <property type="match status" value="1"/>
</dbReference>
<comment type="similarity">
    <text evidence="2">Belongs to the peptidase M20A family. ArgE subfamily.</text>
</comment>
<gene>
    <name evidence="11" type="primary">argE</name>
    <name evidence="11" type="ORF">GR212_31130</name>
</gene>
<dbReference type="SUPFAM" id="SSF55031">
    <property type="entry name" value="Bacterial exopeptidase dimerisation domain"/>
    <property type="match status" value="1"/>
</dbReference>
<evidence type="ECO:0000256" key="9">
    <source>
        <dbReference type="ARBA" id="ARBA00023285"/>
    </source>
</evidence>
<evidence type="ECO:0000256" key="7">
    <source>
        <dbReference type="ARBA" id="ARBA00022801"/>
    </source>
</evidence>
<dbReference type="GO" id="GO:0006526">
    <property type="term" value="P:L-arginine biosynthetic process"/>
    <property type="evidence" value="ECO:0007669"/>
    <property type="project" value="UniProtKB-KW"/>
</dbReference>
<dbReference type="Proteomes" id="UP000483035">
    <property type="component" value="Unassembled WGS sequence"/>
</dbReference>
<accession>A0A6L9UDG7</accession>
<evidence type="ECO:0000256" key="3">
    <source>
        <dbReference type="ARBA" id="ARBA00022490"/>
    </source>
</evidence>
<dbReference type="PANTHER" id="PTHR43808:SF31">
    <property type="entry name" value="N-ACETYL-L-CITRULLINE DEACETYLASE"/>
    <property type="match status" value="1"/>
</dbReference>
<dbReference type="Gene3D" id="3.40.630.10">
    <property type="entry name" value="Zn peptidases"/>
    <property type="match status" value="1"/>
</dbReference>
<protein>
    <submittedName>
        <fullName evidence="11">Acetylornithine deacetylase</fullName>
        <ecNumber evidence="11">3.5.1.16</ecNumber>
    </submittedName>
</protein>
<proteinExistence type="inferred from homology"/>
<dbReference type="PANTHER" id="PTHR43808">
    <property type="entry name" value="ACETYLORNITHINE DEACETYLASE"/>
    <property type="match status" value="1"/>
</dbReference>
<dbReference type="PROSITE" id="PS00759">
    <property type="entry name" value="ARGE_DAPE_CPG2_2"/>
    <property type="match status" value="1"/>
</dbReference>
<evidence type="ECO:0000256" key="8">
    <source>
        <dbReference type="ARBA" id="ARBA00022833"/>
    </source>
</evidence>
<reference evidence="11 12" key="1">
    <citation type="submission" date="2019-12" db="EMBL/GenBank/DDBJ databases">
        <title>Rhizobium genotypes associated with high levels of biological nitrogen fixation by grain legumes in a temperate-maritime cropping system.</title>
        <authorList>
            <person name="Maluk M."/>
            <person name="Francesc Ferrando Molina F."/>
            <person name="Lopez Del Egido L."/>
            <person name="Lafos M."/>
            <person name="Langarica-Fuentes A."/>
            <person name="Gebre Yohannes G."/>
            <person name="Young M.W."/>
            <person name="Martin P."/>
            <person name="Gantlett R."/>
            <person name="Kenicer G."/>
            <person name="Hawes C."/>
            <person name="Begg G.S."/>
            <person name="Quilliam R.S."/>
            <person name="Squire G.R."/>
            <person name="Poole P.S."/>
            <person name="Young P.W."/>
            <person name="Iannetta P.M."/>
            <person name="James E.K."/>
        </authorList>
    </citation>
    <scope>NUCLEOTIDE SEQUENCE [LARGE SCALE GENOMIC DNA]</scope>
    <source>
        <strain evidence="11 12">JHI1118</strain>
    </source>
</reference>
<dbReference type="InterPro" id="IPR010169">
    <property type="entry name" value="AcOrn-deacetyl"/>
</dbReference>
<evidence type="ECO:0000256" key="5">
    <source>
        <dbReference type="ARBA" id="ARBA00022605"/>
    </source>
</evidence>
<evidence type="ECO:0000256" key="6">
    <source>
        <dbReference type="ARBA" id="ARBA00022723"/>
    </source>
</evidence>
<evidence type="ECO:0000256" key="2">
    <source>
        <dbReference type="ARBA" id="ARBA00005691"/>
    </source>
</evidence>
<organism evidence="11 12">
    <name type="scientific">Rhizobium lusitanum</name>
    <dbReference type="NCBI Taxonomy" id="293958"/>
    <lineage>
        <taxon>Bacteria</taxon>
        <taxon>Pseudomonadati</taxon>
        <taxon>Pseudomonadota</taxon>
        <taxon>Alphaproteobacteria</taxon>
        <taxon>Hyphomicrobiales</taxon>
        <taxon>Rhizobiaceae</taxon>
        <taxon>Rhizobium/Agrobacterium group</taxon>
        <taxon>Rhizobium</taxon>
    </lineage>
</organism>
<dbReference type="CDD" id="cd03894">
    <property type="entry name" value="M20_ArgE"/>
    <property type="match status" value="1"/>
</dbReference>
<dbReference type="InterPro" id="IPR011650">
    <property type="entry name" value="Peptidase_M20_dimer"/>
</dbReference>
<feature type="domain" description="Peptidase M20 dimerisation" evidence="10">
    <location>
        <begin position="174"/>
        <end position="276"/>
    </location>
</feature>
<comment type="cofactor">
    <cofactor evidence="1">
        <name>Zn(2+)</name>
        <dbReference type="ChEBI" id="CHEBI:29105"/>
    </cofactor>
</comment>
<keyword evidence="5" id="KW-0028">Amino-acid biosynthesis</keyword>
<keyword evidence="4" id="KW-0055">Arginine biosynthesis</keyword>
<dbReference type="GO" id="GO:0008777">
    <property type="term" value="F:acetylornithine deacetylase activity"/>
    <property type="evidence" value="ECO:0007669"/>
    <property type="project" value="UniProtKB-EC"/>
</dbReference>
<dbReference type="GO" id="GO:0046872">
    <property type="term" value="F:metal ion binding"/>
    <property type="evidence" value="ECO:0007669"/>
    <property type="project" value="UniProtKB-KW"/>
</dbReference>